<dbReference type="InterPro" id="IPR014529">
    <property type="entry name" value="UCP026631"/>
</dbReference>
<dbReference type="OrthoDB" id="2195155at2"/>
<dbReference type="EMBL" id="DQ489736">
    <property type="protein sequence ID" value="ACA83048.1"/>
    <property type="molecule type" value="Genomic_DNA"/>
</dbReference>
<dbReference type="STRING" id="349519.LCK_01223"/>
<gene>
    <name evidence="3" type="ordered locus">LCK_01223</name>
</gene>
<dbReference type="eggNOG" id="COG3428">
    <property type="taxonomic scope" value="Bacteria"/>
</dbReference>
<reference evidence="3 4" key="1">
    <citation type="journal article" date="2008" name="J. Bacteriol.">
        <title>Complete genome sequence of Leuconostoc citreum KM20.</title>
        <authorList>
            <person name="Kim J.F."/>
            <person name="Jeong H."/>
            <person name="Lee J.-S."/>
            <person name="Choi S.-H."/>
            <person name="Ha M."/>
            <person name="Hur C.-G."/>
            <person name="Kim J.-S."/>
            <person name="Lee S."/>
            <person name="Park H.-S."/>
            <person name="Park Y.-H."/>
            <person name="Oh T.K."/>
        </authorList>
    </citation>
    <scope>NUCLEOTIDE SEQUENCE [LARGE SCALE GENOMIC DNA]</scope>
    <source>
        <strain evidence="3 4">KM20</strain>
    </source>
</reference>
<keyword evidence="1" id="KW-0472">Membrane</keyword>
<dbReference type="AlphaFoldDB" id="B1MZU6"/>
<accession>B1MZU6</accession>
<feature type="domain" description="YdbS-like PH" evidence="2">
    <location>
        <begin position="238"/>
        <end position="312"/>
    </location>
</feature>
<name>B1MZU6_LEUCK</name>
<feature type="transmembrane region" description="Helical" evidence="1">
    <location>
        <begin position="44"/>
        <end position="63"/>
    </location>
</feature>
<proteinExistence type="predicted"/>
<evidence type="ECO:0000313" key="3">
    <source>
        <dbReference type="EMBL" id="ACA83048.1"/>
    </source>
</evidence>
<dbReference type="PANTHER" id="PTHR34473">
    <property type="entry name" value="UPF0699 TRANSMEMBRANE PROTEIN YDBS"/>
    <property type="match status" value="1"/>
</dbReference>
<evidence type="ECO:0000259" key="2">
    <source>
        <dbReference type="Pfam" id="PF03703"/>
    </source>
</evidence>
<evidence type="ECO:0000313" key="4">
    <source>
        <dbReference type="Proteomes" id="UP000002166"/>
    </source>
</evidence>
<dbReference type="RefSeq" id="WP_012305353.1">
    <property type="nucleotide sequence ID" value="NC_010471.1"/>
</dbReference>
<dbReference type="PIRSF" id="PIRSF026631">
    <property type="entry name" value="UCP026631"/>
    <property type="match status" value="1"/>
</dbReference>
<sequence>MMTKSAHQPVVAVIAEIIMTVREFFFVVLFLFFGHTRSMTSRLIVIVGLILLAILFGVLRWWFFTYDVTPHEITLKKGVFIRKYVHMPFERIQTITRTQPFYFQPFDVYRVSIETSGKKDDRLVFSALRLTQIEVIEQYRQQSQTKTTESKEVPKADHVYHIQTSELVVFALTSLGSLGIFGALATVISELSMHMPQDLVAKFDHWFSGQTFAGYIMILAVILIVSLVIAFARIYNRYYHFTLTRFGVHLAITQGLLTKKEIQLRLSRIQAVHYEQSLLRRWVNLATINVLLASSGRGDKEKQDKTTIIPVVSSSKAYHVLSDFLPSYRLITPKKAIGIDHAMFYELRYEVLMSLIYLTLPTVIYFGCAYVWHWPTIYSVIGIFILSVLIIYVMICAAVRMTDQRLVIEQETLTLQTSQWLTKHVYTIPRDKIQGAKATQSYFMIKSQTQHLRVIIRNGDGAKMIDMRYLPEAEVERIIRWITHVK</sequence>
<feature type="transmembrane region" description="Helical" evidence="1">
    <location>
        <begin position="351"/>
        <end position="372"/>
    </location>
</feature>
<feature type="transmembrane region" description="Helical" evidence="1">
    <location>
        <begin position="212"/>
        <end position="232"/>
    </location>
</feature>
<keyword evidence="1" id="KW-0812">Transmembrane</keyword>
<dbReference type="Proteomes" id="UP000002166">
    <property type="component" value="Chromosome"/>
</dbReference>
<dbReference type="InterPro" id="IPR005182">
    <property type="entry name" value="YdbS-like_PH"/>
</dbReference>
<feature type="domain" description="YdbS-like PH" evidence="2">
    <location>
        <begin position="418"/>
        <end position="482"/>
    </location>
</feature>
<feature type="transmembrane region" description="Helical" evidence="1">
    <location>
        <begin position="167"/>
        <end position="191"/>
    </location>
</feature>
<protein>
    <submittedName>
        <fullName evidence="3">Predicted membrane protein</fullName>
    </submittedName>
</protein>
<keyword evidence="1" id="KW-1133">Transmembrane helix</keyword>
<dbReference type="PANTHER" id="PTHR34473:SF2">
    <property type="entry name" value="UPF0699 TRANSMEMBRANE PROTEIN YDBT"/>
    <property type="match status" value="1"/>
</dbReference>
<feature type="transmembrane region" description="Helical" evidence="1">
    <location>
        <begin position="378"/>
        <end position="399"/>
    </location>
</feature>
<feature type="domain" description="YdbS-like PH" evidence="2">
    <location>
        <begin position="61"/>
        <end position="136"/>
    </location>
</feature>
<evidence type="ECO:0000256" key="1">
    <source>
        <dbReference type="SAM" id="Phobius"/>
    </source>
</evidence>
<dbReference type="KEGG" id="lci:LCK_01223"/>
<feature type="transmembrane region" description="Helical" evidence="1">
    <location>
        <begin position="12"/>
        <end position="32"/>
    </location>
</feature>
<keyword evidence="4" id="KW-1185">Reference proteome</keyword>
<dbReference type="Pfam" id="PF03703">
    <property type="entry name" value="bPH_2"/>
    <property type="match status" value="3"/>
</dbReference>
<dbReference type="HOGENOM" id="CLU_024617_6_2_9"/>
<organism evidence="3 4">
    <name type="scientific">Leuconostoc citreum (strain KM20)</name>
    <dbReference type="NCBI Taxonomy" id="349519"/>
    <lineage>
        <taxon>Bacteria</taxon>
        <taxon>Bacillati</taxon>
        <taxon>Bacillota</taxon>
        <taxon>Bacilli</taxon>
        <taxon>Lactobacillales</taxon>
        <taxon>Lactobacillaceae</taxon>
        <taxon>Leuconostoc</taxon>
    </lineage>
</organism>